<proteinExistence type="predicted"/>
<comment type="caution">
    <text evidence="1">The sequence shown here is derived from an EMBL/GenBank/DDBJ whole genome shotgun (WGS) entry which is preliminary data.</text>
</comment>
<name>A0ACA9NSI6_9GLOM</name>
<protein>
    <submittedName>
        <fullName evidence="1">1464_t:CDS:1</fullName>
    </submittedName>
</protein>
<evidence type="ECO:0000313" key="2">
    <source>
        <dbReference type="Proteomes" id="UP000789366"/>
    </source>
</evidence>
<reference evidence="1" key="1">
    <citation type="submission" date="2021-06" db="EMBL/GenBank/DDBJ databases">
        <authorList>
            <person name="Kallberg Y."/>
            <person name="Tangrot J."/>
            <person name="Rosling A."/>
        </authorList>
    </citation>
    <scope>NUCLEOTIDE SEQUENCE</scope>
    <source>
        <strain evidence="1">28 12/20/2015</strain>
    </source>
</reference>
<dbReference type="Proteomes" id="UP000789366">
    <property type="component" value="Unassembled WGS sequence"/>
</dbReference>
<organism evidence="1 2">
    <name type="scientific">Cetraspora pellucida</name>
    <dbReference type="NCBI Taxonomy" id="1433469"/>
    <lineage>
        <taxon>Eukaryota</taxon>
        <taxon>Fungi</taxon>
        <taxon>Fungi incertae sedis</taxon>
        <taxon>Mucoromycota</taxon>
        <taxon>Glomeromycotina</taxon>
        <taxon>Glomeromycetes</taxon>
        <taxon>Diversisporales</taxon>
        <taxon>Gigasporaceae</taxon>
        <taxon>Cetraspora</taxon>
    </lineage>
</organism>
<dbReference type="EMBL" id="CAJVPW010017020">
    <property type="protein sequence ID" value="CAG8674280.1"/>
    <property type="molecule type" value="Genomic_DNA"/>
</dbReference>
<keyword evidence="2" id="KW-1185">Reference proteome</keyword>
<evidence type="ECO:0000313" key="1">
    <source>
        <dbReference type="EMBL" id="CAG8674280.1"/>
    </source>
</evidence>
<accession>A0ACA9NSI6</accession>
<gene>
    <name evidence="1" type="ORF">SPELUC_LOCUS9826</name>
</gene>
<feature type="non-terminal residue" evidence="1">
    <location>
        <position position="1"/>
    </location>
</feature>
<sequence>VPVNTFSSQKHNSILTNAEADKFDSEADKMNREIVKKPEVHEEADEVIDKKADKVINEEAEIETLTDEELF</sequence>